<dbReference type="AlphaFoldDB" id="A0A1H2WEW6"/>
<organism evidence="1 2">
    <name type="scientific">Ruegeria halocynthiae</name>
    <dbReference type="NCBI Taxonomy" id="985054"/>
    <lineage>
        <taxon>Bacteria</taxon>
        <taxon>Pseudomonadati</taxon>
        <taxon>Pseudomonadota</taxon>
        <taxon>Alphaproteobacteria</taxon>
        <taxon>Rhodobacterales</taxon>
        <taxon>Roseobacteraceae</taxon>
        <taxon>Ruegeria</taxon>
    </lineage>
</organism>
<protein>
    <submittedName>
        <fullName evidence="1">Uncharacterized protein</fullName>
    </submittedName>
</protein>
<dbReference type="STRING" id="985054.SAMN05444358_1011753"/>
<proteinExistence type="predicted"/>
<reference evidence="2" key="1">
    <citation type="submission" date="2016-10" db="EMBL/GenBank/DDBJ databases">
        <authorList>
            <person name="Varghese N."/>
            <person name="Submissions S."/>
        </authorList>
    </citation>
    <scope>NUCLEOTIDE SEQUENCE [LARGE SCALE GENOMIC DNA]</scope>
    <source>
        <strain evidence="2">DSM 27839</strain>
    </source>
</reference>
<keyword evidence="2" id="KW-1185">Reference proteome</keyword>
<name>A0A1H2WEW6_9RHOB</name>
<dbReference type="Proteomes" id="UP000183400">
    <property type="component" value="Unassembled WGS sequence"/>
</dbReference>
<gene>
    <name evidence="1" type="ORF">SAMN05444358_1011753</name>
</gene>
<sequence>MARLVPRAILGEFKIKGLDVDEWQNYVSPDTLVERHTNLTQPSQLDQKRVKVRHRKAPPDVGHKLKLTIAS</sequence>
<accession>A0A1H2WEW6</accession>
<evidence type="ECO:0000313" key="1">
    <source>
        <dbReference type="EMBL" id="SDW78579.1"/>
    </source>
</evidence>
<evidence type="ECO:0000313" key="2">
    <source>
        <dbReference type="Proteomes" id="UP000183400"/>
    </source>
</evidence>
<dbReference type="EMBL" id="FNNP01000001">
    <property type="protein sequence ID" value="SDW78579.1"/>
    <property type="molecule type" value="Genomic_DNA"/>
</dbReference>